<organism evidence="1 2">
    <name type="scientific">Artemia franciscana</name>
    <name type="common">Brine shrimp</name>
    <name type="synonym">Artemia sanfranciscana</name>
    <dbReference type="NCBI Taxonomy" id="6661"/>
    <lineage>
        <taxon>Eukaryota</taxon>
        <taxon>Metazoa</taxon>
        <taxon>Ecdysozoa</taxon>
        <taxon>Arthropoda</taxon>
        <taxon>Crustacea</taxon>
        <taxon>Branchiopoda</taxon>
        <taxon>Anostraca</taxon>
        <taxon>Artemiidae</taxon>
        <taxon>Artemia</taxon>
    </lineage>
</organism>
<keyword evidence="2" id="KW-1185">Reference proteome</keyword>
<dbReference type="EMBL" id="JAVRJZ010000020">
    <property type="protein sequence ID" value="KAK2706188.1"/>
    <property type="molecule type" value="Genomic_DNA"/>
</dbReference>
<evidence type="ECO:0000313" key="2">
    <source>
        <dbReference type="Proteomes" id="UP001187531"/>
    </source>
</evidence>
<reference evidence="1" key="1">
    <citation type="submission" date="2023-07" db="EMBL/GenBank/DDBJ databases">
        <title>Chromosome-level genome assembly of Artemia franciscana.</title>
        <authorList>
            <person name="Jo E."/>
        </authorList>
    </citation>
    <scope>NUCLEOTIDE SEQUENCE</scope>
    <source>
        <tissue evidence="1">Whole body</tissue>
    </source>
</reference>
<sequence length="183" mass="20533">MQVLQHPTIIQQFIQPQSLAMHYSIVQPMLMLRQPTILQTGIGPNGQQLYIIPSESQSQIIQSMMPFQHPNPVFQYLGTFPTSVLPTLNLQTQMATLQPANEIHPNMPVDVLQPDRTLFHTQCQQSAIQAKTLSQSELLFQNPKGPLIQSVFSSGESELFQPGCNVGNPRMPQVYSSETKKHV</sequence>
<comment type="caution">
    <text evidence="1">The sequence shown here is derived from an EMBL/GenBank/DDBJ whole genome shotgun (WGS) entry which is preliminary data.</text>
</comment>
<name>A0AA88HC64_ARTSF</name>
<proteinExistence type="predicted"/>
<evidence type="ECO:0000313" key="1">
    <source>
        <dbReference type="EMBL" id="KAK2706188.1"/>
    </source>
</evidence>
<dbReference type="Proteomes" id="UP001187531">
    <property type="component" value="Unassembled WGS sequence"/>
</dbReference>
<dbReference type="AlphaFoldDB" id="A0AA88HC64"/>
<protein>
    <submittedName>
        <fullName evidence="1">Uncharacterized protein</fullName>
    </submittedName>
</protein>
<accession>A0AA88HC64</accession>
<gene>
    <name evidence="1" type="ORF">QYM36_016281</name>
</gene>